<dbReference type="Pfam" id="PF00589">
    <property type="entry name" value="Phage_integrase"/>
    <property type="match status" value="1"/>
</dbReference>
<dbReference type="GO" id="GO:0003677">
    <property type="term" value="F:DNA binding"/>
    <property type="evidence" value="ECO:0007669"/>
    <property type="project" value="InterPro"/>
</dbReference>
<evidence type="ECO:0000313" key="5">
    <source>
        <dbReference type="Proteomes" id="UP000228531"/>
    </source>
</evidence>
<dbReference type="RefSeq" id="WP_100368338.1">
    <property type="nucleotide sequence ID" value="NZ_PGTY01000002.1"/>
</dbReference>
<dbReference type="Proteomes" id="UP000228531">
    <property type="component" value="Unassembled WGS sequence"/>
</dbReference>
<dbReference type="Gene3D" id="1.10.443.10">
    <property type="entry name" value="Intergrase catalytic core"/>
    <property type="match status" value="1"/>
</dbReference>
<evidence type="ECO:0000259" key="3">
    <source>
        <dbReference type="PROSITE" id="PS51898"/>
    </source>
</evidence>
<protein>
    <submittedName>
        <fullName evidence="4">Phage integrase family protein</fullName>
    </submittedName>
</protein>
<evidence type="ECO:0000256" key="1">
    <source>
        <dbReference type="ARBA" id="ARBA00023172"/>
    </source>
</evidence>
<dbReference type="AlphaFoldDB" id="A0A2M8W4Z6"/>
<keyword evidence="5" id="KW-1185">Reference proteome</keyword>
<dbReference type="OrthoDB" id="7216962at2"/>
<dbReference type="PROSITE" id="PS51898">
    <property type="entry name" value="TYR_RECOMBINASE"/>
    <property type="match status" value="1"/>
</dbReference>
<feature type="compositionally biased region" description="Basic and acidic residues" evidence="2">
    <location>
        <begin position="353"/>
        <end position="370"/>
    </location>
</feature>
<dbReference type="InterPro" id="IPR011010">
    <property type="entry name" value="DNA_brk_join_enz"/>
</dbReference>
<proteinExistence type="predicted"/>
<dbReference type="GO" id="GO:0015074">
    <property type="term" value="P:DNA integration"/>
    <property type="evidence" value="ECO:0007669"/>
    <property type="project" value="InterPro"/>
</dbReference>
<dbReference type="SUPFAM" id="SSF56349">
    <property type="entry name" value="DNA breaking-rejoining enzymes"/>
    <property type="match status" value="1"/>
</dbReference>
<sequence>MPLEPYEHKTSKYLWIKGWVEFEGTRIAGPYRCSSGSSTKAGAESWIAAETDYQRRKHMVGEEAAQTFSDAILLYSANAKAAKQLLPIDREIGDTPLTKITGKLLKSLGPKMKPLASTDTWWREIVTPARAVINNAHELRGTPAIKVRQYSSNERVAQDTRRKKTSRVARTPSDRQWVADFCKHADPHNAALLRFMFETAARIDQAVSLTPSDIDADECQVWLKAQKGHDAGWVKVSRAMMEELLALPKKFTRSPRTGKLLEQRVFGYNSSTSYNNRWKTICKKADIPYLSAHAAGRHGYYTELVVRQDVNALKAAKAGRWSDASLPMRVYAHPEVDEASLREHFRTKPVQPKPHEQPKNLKLKGKSDVN</sequence>
<feature type="region of interest" description="Disordered" evidence="2">
    <location>
        <begin position="342"/>
        <end position="370"/>
    </location>
</feature>
<accession>A0A2M8W4Z6</accession>
<name>A0A2M8W4Z6_9RHOB</name>
<dbReference type="GO" id="GO:0006310">
    <property type="term" value="P:DNA recombination"/>
    <property type="evidence" value="ECO:0007669"/>
    <property type="project" value="UniProtKB-KW"/>
</dbReference>
<evidence type="ECO:0000313" key="4">
    <source>
        <dbReference type="EMBL" id="PJI86002.1"/>
    </source>
</evidence>
<feature type="domain" description="Tyr recombinase" evidence="3">
    <location>
        <begin position="163"/>
        <end position="346"/>
    </location>
</feature>
<gene>
    <name evidence="4" type="ORF">BC777_2356</name>
</gene>
<dbReference type="InterPro" id="IPR013762">
    <property type="entry name" value="Integrase-like_cat_sf"/>
</dbReference>
<dbReference type="InterPro" id="IPR002104">
    <property type="entry name" value="Integrase_catalytic"/>
</dbReference>
<comment type="caution">
    <text evidence="4">The sequence shown here is derived from an EMBL/GenBank/DDBJ whole genome shotgun (WGS) entry which is preliminary data.</text>
</comment>
<keyword evidence="1" id="KW-0233">DNA recombination</keyword>
<evidence type="ECO:0000256" key="2">
    <source>
        <dbReference type="SAM" id="MobiDB-lite"/>
    </source>
</evidence>
<organism evidence="4 5">
    <name type="scientific">Yoonia maricola</name>
    <dbReference type="NCBI Taxonomy" id="420999"/>
    <lineage>
        <taxon>Bacteria</taxon>
        <taxon>Pseudomonadati</taxon>
        <taxon>Pseudomonadota</taxon>
        <taxon>Alphaproteobacteria</taxon>
        <taxon>Rhodobacterales</taxon>
        <taxon>Paracoccaceae</taxon>
        <taxon>Yoonia</taxon>
    </lineage>
</organism>
<dbReference type="EMBL" id="PGTY01000002">
    <property type="protein sequence ID" value="PJI86002.1"/>
    <property type="molecule type" value="Genomic_DNA"/>
</dbReference>
<reference evidence="4 5" key="1">
    <citation type="submission" date="2017-11" db="EMBL/GenBank/DDBJ databases">
        <title>Genomic Encyclopedia of Archaeal and Bacterial Type Strains, Phase II (KMG-II): From Individual Species to Whole Genera.</title>
        <authorList>
            <person name="Goeker M."/>
        </authorList>
    </citation>
    <scope>NUCLEOTIDE SEQUENCE [LARGE SCALE GENOMIC DNA]</scope>
    <source>
        <strain evidence="4 5">DSM 29128</strain>
    </source>
</reference>